<proteinExistence type="predicted"/>
<gene>
    <name evidence="2" type="ORF">BPOR_0451g00060</name>
</gene>
<reference evidence="2 3" key="1">
    <citation type="submission" date="2017-12" db="EMBL/GenBank/DDBJ databases">
        <title>Comparative genomics of Botrytis spp.</title>
        <authorList>
            <person name="Valero-Jimenez C.A."/>
            <person name="Tapia P."/>
            <person name="Veloso J."/>
            <person name="Silva-Moreno E."/>
            <person name="Staats M."/>
            <person name="Valdes J.H."/>
            <person name="Van Kan J.A.L."/>
        </authorList>
    </citation>
    <scope>NUCLEOTIDE SEQUENCE [LARGE SCALE GENOMIC DNA]</scope>
    <source>
        <strain evidence="2 3">MUCL3349</strain>
    </source>
</reference>
<feature type="region of interest" description="Disordered" evidence="1">
    <location>
        <begin position="1"/>
        <end position="20"/>
    </location>
</feature>
<organism evidence="2 3">
    <name type="scientific">Botrytis porri</name>
    <dbReference type="NCBI Taxonomy" id="87229"/>
    <lineage>
        <taxon>Eukaryota</taxon>
        <taxon>Fungi</taxon>
        <taxon>Dikarya</taxon>
        <taxon>Ascomycota</taxon>
        <taxon>Pezizomycotina</taxon>
        <taxon>Leotiomycetes</taxon>
        <taxon>Helotiales</taxon>
        <taxon>Sclerotiniaceae</taxon>
        <taxon>Botrytis</taxon>
    </lineage>
</organism>
<dbReference type="Proteomes" id="UP000297280">
    <property type="component" value="Unassembled WGS sequence"/>
</dbReference>
<sequence>MGDRGYHQRHDRPRVREQARQDIPTFHRLSPITPPSDLFTEIEKAVEGTKKARERYFYCINKADEDLMKYIKSRCVLPIPMGHLESFWEEVERSRKEARKAREDYYVWCKHGEKMRVKLGKDVLGFLVKELNSVNAVVGKLQDERMVRRGREESTGEVLGGFVFR</sequence>
<accession>A0A4Z1KHU6</accession>
<comment type="caution">
    <text evidence="2">The sequence shown here is derived from an EMBL/GenBank/DDBJ whole genome shotgun (WGS) entry which is preliminary data.</text>
</comment>
<dbReference type="OrthoDB" id="3526940at2759"/>
<evidence type="ECO:0000313" key="2">
    <source>
        <dbReference type="EMBL" id="TGO84916.1"/>
    </source>
</evidence>
<keyword evidence="3" id="KW-1185">Reference proteome</keyword>
<name>A0A4Z1KHU6_9HELO</name>
<evidence type="ECO:0000313" key="3">
    <source>
        <dbReference type="Proteomes" id="UP000297280"/>
    </source>
</evidence>
<evidence type="ECO:0000256" key="1">
    <source>
        <dbReference type="SAM" id="MobiDB-lite"/>
    </source>
</evidence>
<dbReference type="AlphaFoldDB" id="A0A4Z1KHU6"/>
<protein>
    <submittedName>
        <fullName evidence="2">Uncharacterized protein</fullName>
    </submittedName>
</protein>
<dbReference type="EMBL" id="PQXO01000450">
    <property type="protein sequence ID" value="TGO84916.1"/>
    <property type="molecule type" value="Genomic_DNA"/>
</dbReference>